<evidence type="ECO:0000256" key="1">
    <source>
        <dbReference type="SAM" id="MobiDB-lite"/>
    </source>
</evidence>
<name>A0A7C8M423_9PLEO</name>
<protein>
    <submittedName>
        <fullName evidence="2">Uncharacterized protein</fullName>
    </submittedName>
</protein>
<dbReference type="EMBL" id="JAADJZ010000015">
    <property type="protein sequence ID" value="KAF2869680.1"/>
    <property type="molecule type" value="Genomic_DNA"/>
</dbReference>
<reference evidence="2 3" key="1">
    <citation type="submission" date="2020-01" db="EMBL/GenBank/DDBJ databases">
        <authorList>
            <consortium name="DOE Joint Genome Institute"/>
            <person name="Haridas S."/>
            <person name="Albert R."/>
            <person name="Binder M."/>
            <person name="Bloem J."/>
            <person name="Labutti K."/>
            <person name="Salamov A."/>
            <person name="Andreopoulos B."/>
            <person name="Baker S.E."/>
            <person name="Barry K."/>
            <person name="Bills G."/>
            <person name="Bluhm B.H."/>
            <person name="Cannon C."/>
            <person name="Castanera R."/>
            <person name="Culley D.E."/>
            <person name="Daum C."/>
            <person name="Ezra D."/>
            <person name="Gonzalez J.B."/>
            <person name="Henrissat B."/>
            <person name="Kuo A."/>
            <person name="Liang C."/>
            <person name="Lipzen A."/>
            <person name="Lutzoni F."/>
            <person name="Magnuson J."/>
            <person name="Mondo S."/>
            <person name="Nolan M."/>
            <person name="Ohm R."/>
            <person name="Pangilinan J."/>
            <person name="Park H.-J.H."/>
            <person name="Ramirez L."/>
            <person name="Alfaro M."/>
            <person name="Sun H."/>
            <person name="Tritt A."/>
            <person name="Yoshinaga Y."/>
            <person name="Zwiers L.-H.L."/>
            <person name="Turgeon B.G."/>
            <person name="Goodwin S.B."/>
            <person name="Spatafora J.W."/>
            <person name="Crous P.W."/>
            <person name="Grigoriev I.V."/>
        </authorList>
    </citation>
    <scope>NUCLEOTIDE SEQUENCE [LARGE SCALE GENOMIC DNA]</scope>
    <source>
        <strain evidence="2 3">CBS 611.86</strain>
    </source>
</reference>
<organism evidence="2 3">
    <name type="scientific">Massariosphaeria phaeospora</name>
    <dbReference type="NCBI Taxonomy" id="100035"/>
    <lineage>
        <taxon>Eukaryota</taxon>
        <taxon>Fungi</taxon>
        <taxon>Dikarya</taxon>
        <taxon>Ascomycota</taxon>
        <taxon>Pezizomycotina</taxon>
        <taxon>Dothideomycetes</taxon>
        <taxon>Pleosporomycetidae</taxon>
        <taxon>Pleosporales</taxon>
        <taxon>Pleosporales incertae sedis</taxon>
        <taxon>Massariosphaeria</taxon>
    </lineage>
</organism>
<dbReference type="AlphaFoldDB" id="A0A7C8M423"/>
<gene>
    <name evidence="2" type="ORF">BDV95DRAFT_576034</name>
</gene>
<feature type="compositionally biased region" description="Gly residues" evidence="1">
    <location>
        <begin position="23"/>
        <end position="32"/>
    </location>
</feature>
<feature type="region of interest" description="Disordered" evidence="1">
    <location>
        <begin position="11"/>
        <end position="36"/>
    </location>
</feature>
<evidence type="ECO:0000313" key="3">
    <source>
        <dbReference type="Proteomes" id="UP000481861"/>
    </source>
</evidence>
<proteinExistence type="predicted"/>
<comment type="caution">
    <text evidence="2">The sequence shown here is derived from an EMBL/GenBank/DDBJ whole genome shotgun (WGS) entry which is preliminary data.</text>
</comment>
<keyword evidence="3" id="KW-1185">Reference proteome</keyword>
<accession>A0A7C8M423</accession>
<dbReference type="Proteomes" id="UP000481861">
    <property type="component" value="Unassembled WGS sequence"/>
</dbReference>
<evidence type="ECO:0000313" key="2">
    <source>
        <dbReference type="EMBL" id="KAF2869680.1"/>
    </source>
</evidence>
<sequence>MPSGMPMVMEAGVPWPPEEEGGRVGGGRGRGSVGEEVARRTVGADADAEIVCSRPNERAVDSVVDGQSAPALALDSSAVAVDCASMASASLFVTLVRFGLVSFRGNWSSWPWKRSRVPYLASSQQERSCCCPEGCRCCCGAANESAARTGI</sequence>